<evidence type="ECO:0000313" key="1">
    <source>
        <dbReference type="EMBL" id="KAJ0985907.1"/>
    </source>
</evidence>
<dbReference type="AlphaFoldDB" id="A0A9D5HRY4"/>
<dbReference type="EMBL" id="JAGGNH010000001">
    <property type="protein sequence ID" value="KAJ0985907.1"/>
    <property type="molecule type" value="Genomic_DNA"/>
</dbReference>
<keyword evidence="2" id="KW-1185">Reference proteome</keyword>
<reference evidence="1" key="2">
    <citation type="journal article" date="2022" name="Hortic Res">
        <title>The genome of Dioscorea zingiberensis sheds light on the biosynthesis, origin and evolution of the medicinally important diosgenin saponins.</title>
        <authorList>
            <person name="Li Y."/>
            <person name="Tan C."/>
            <person name="Li Z."/>
            <person name="Guo J."/>
            <person name="Li S."/>
            <person name="Chen X."/>
            <person name="Wang C."/>
            <person name="Dai X."/>
            <person name="Yang H."/>
            <person name="Song W."/>
            <person name="Hou L."/>
            <person name="Xu J."/>
            <person name="Tong Z."/>
            <person name="Xu A."/>
            <person name="Yuan X."/>
            <person name="Wang W."/>
            <person name="Yang Q."/>
            <person name="Chen L."/>
            <person name="Sun Z."/>
            <person name="Wang K."/>
            <person name="Pan B."/>
            <person name="Chen J."/>
            <person name="Bao Y."/>
            <person name="Liu F."/>
            <person name="Qi X."/>
            <person name="Gang D.R."/>
            <person name="Wen J."/>
            <person name="Li J."/>
        </authorList>
    </citation>
    <scope>NUCLEOTIDE SEQUENCE</scope>
    <source>
        <strain evidence="1">Dzin_1.0</strain>
    </source>
</reference>
<protein>
    <submittedName>
        <fullName evidence="1">Uncharacterized protein</fullName>
    </submittedName>
</protein>
<accession>A0A9D5HRY4</accession>
<sequence>MSPLFLKTPNPPLINRLKVFVEINMSYNLPQETNSVFDLLSFSMVVIFANSAAMVVDSAEPAKVKDNFGEL</sequence>
<proteinExistence type="predicted"/>
<evidence type="ECO:0000313" key="2">
    <source>
        <dbReference type="Proteomes" id="UP001085076"/>
    </source>
</evidence>
<gene>
    <name evidence="1" type="ORF">J5N97_004263</name>
</gene>
<comment type="caution">
    <text evidence="1">The sequence shown here is derived from an EMBL/GenBank/DDBJ whole genome shotgun (WGS) entry which is preliminary data.</text>
</comment>
<name>A0A9D5HRY4_9LILI</name>
<organism evidence="1 2">
    <name type="scientific">Dioscorea zingiberensis</name>
    <dbReference type="NCBI Taxonomy" id="325984"/>
    <lineage>
        <taxon>Eukaryota</taxon>
        <taxon>Viridiplantae</taxon>
        <taxon>Streptophyta</taxon>
        <taxon>Embryophyta</taxon>
        <taxon>Tracheophyta</taxon>
        <taxon>Spermatophyta</taxon>
        <taxon>Magnoliopsida</taxon>
        <taxon>Liliopsida</taxon>
        <taxon>Dioscoreales</taxon>
        <taxon>Dioscoreaceae</taxon>
        <taxon>Dioscorea</taxon>
    </lineage>
</organism>
<dbReference type="Proteomes" id="UP001085076">
    <property type="component" value="Miscellaneous, Linkage group lg01"/>
</dbReference>
<reference evidence="1" key="1">
    <citation type="submission" date="2021-03" db="EMBL/GenBank/DDBJ databases">
        <authorList>
            <person name="Li Z."/>
            <person name="Yang C."/>
        </authorList>
    </citation>
    <scope>NUCLEOTIDE SEQUENCE</scope>
    <source>
        <strain evidence="1">Dzin_1.0</strain>
        <tissue evidence="1">Leaf</tissue>
    </source>
</reference>